<feature type="transmembrane region" description="Helical" evidence="1">
    <location>
        <begin position="15"/>
        <end position="43"/>
    </location>
</feature>
<evidence type="ECO:0000313" key="3">
    <source>
        <dbReference type="Proteomes" id="UP000584374"/>
    </source>
</evidence>
<feature type="transmembrane region" description="Helical" evidence="1">
    <location>
        <begin position="49"/>
        <end position="72"/>
    </location>
</feature>
<keyword evidence="1" id="KW-0812">Transmembrane</keyword>
<protein>
    <submittedName>
        <fullName evidence="2">Uncharacterized protein</fullName>
    </submittedName>
</protein>
<keyword evidence="1" id="KW-1133">Transmembrane helix</keyword>
<organism evidence="2 3">
    <name type="scientific">Saccharopolyspora phatthalungensis</name>
    <dbReference type="NCBI Taxonomy" id="664693"/>
    <lineage>
        <taxon>Bacteria</taxon>
        <taxon>Bacillati</taxon>
        <taxon>Actinomycetota</taxon>
        <taxon>Actinomycetes</taxon>
        <taxon>Pseudonocardiales</taxon>
        <taxon>Pseudonocardiaceae</taxon>
        <taxon>Saccharopolyspora</taxon>
    </lineage>
</organism>
<name>A0A840Q0H3_9PSEU</name>
<sequence>MSEQPLKSVSRRRSLGICLASLAFCRMAVPWMVITMLAALSWVLDYLSLSLSVAAVGHSVPWLTLVVGFLAVRGAIALQVFSGGADLAEAGLLSVLITSGIQVARAQWGDRRLHRPCGARERAAGRCLGRCGLRPLSRPIARRTLLAGAGSGLGLVLLCYRRGAPSSAETMWRGT</sequence>
<evidence type="ECO:0000256" key="1">
    <source>
        <dbReference type="SAM" id="Phobius"/>
    </source>
</evidence>
<keyword evidence="1" id="KW-0472">Membrane</keyword>
<dbReference type="EMBL" id="JACHIW010000001">
    <property type="protein sequence ID" value="MBB5156032.1"/>
    <property type="molecule type" value="Genomic_DNA"/>
</dbReference>
<dbReference type="AlphaFoldDB" id="A0A840Q0H3"/>
<keyword evidence="3" id="KW-1185">Reference proteome</keyword>
<proteinExistence type="predicted"/>
<accession>A0A840Q0H3</accession>
<comment type="caution">
    <text evidence="2">The sequence shown here is derived from an EMBL/GenBank/DDBJ whole genome shotgun (WGS) entry which is preliminary data.</text>
</comment>
<evidence type="ECO:0000313" key="2">
    <source>
        <dbReference type="EMBL" id="MBB5156032.1"/>
    </source>
</evidence>
<reference evidence="2 3" key="1">
    <citation type="submission" date="2020-08" db="EMBL/GenBank/DDBJ databases">
        <title>Sequencing the genomes of 1000 actinobacteria strains.</title>
        <authorList>
            <person name="Klenk H.-P."/>
        </authorList>
    </citation>
    <scope>NUCLEOTIDE SEQUENCE [LARGE SCALE GENOMIC DNA]</scope>
    <source>
        <strain evidence="2 3">DSM 45584</strain>
    </source>
</reference>
<gene>
    <name evidence="2" type="ORF">BJ970_003566</name>
</gene>
<dbReference type="Proteomes" id="UP000584374">
    <property type="component" value="Unassembled WGS sequence"/>
</dbReference>